<feature type="compositionally biased region" description="Basic and acidic residues" evidence="1">
    <location>
        <begin position="67"/>
        <end position="83"/>
    </location>
</feature>
<evidence type="ECO:0000256" key="1">
    <source>
        <dbReference type="SAM" id="MobiDB-lite"/>
    </source>
</evidence>
<sequence length="156" mass="16912">AAVTIVGGHVAWKDGKIQEAKGSFVQLAASSPYLFSVVQQRDKISTAEKVDRGDSASASNGMPPRRAGQEPAHDRPIPRKSHLESNISFGNGNGNALGNPDKIWGAESTIRGEYIVDYTAPTLDQRQLVSEILLEDDQQDFGRALRACGLLHRPFT</sequence>
<gene>
    <name evidence="2" type="ORF">ANCDUO_19906</name>
</gene>
<dbReference type="InterPro" id="IPR011059">
    <property type="entry name" value="Metal-dep_hydrolase_composite"/>
</dbReference>
<dbReference type="GO" id="GO:0016810">
    <property type="term" value="F:hydrolase activity, acting on carbon-nitrogen (but not peptide) bonds"/>
    <property type="evidence" value="ECO:0007669"/>
    <property type="project" value="InterPro"/>
</dbReference>
<protein>
    <submittedName>
        <fullName evidence="2">Uncharacterized protein</fullName>
    </submittedName>
</protein>
<dbReference type="AlphaFoldDB" id="A0A0C2C188"/>
<reference evidence="2 3" key="1">
    <citation type="submission" date="2013-12" db="EMBL/GenBank/DDBJ databases">
        <title>Draft genome of the parsitic nematode Ancylostoma duodenale.</title>
        <authorList>
            <person name="Mitreva M."/>
        </authorList>
    </citation>
    <scope>NUCLEOTIDE SEQUENCE [LARGE SCALE GENOMIC DNA]</scope>
    <source>
        <strain evidence="2 3">Zhejiang</strain>
    </source>
</reference>
<feature type="region of interest" description="Disordered" evidence="1">
    <location>
        <begin position="46"/>
        <end position="95"/>
    </location>
</feature>
<feature type="compositionally biased region" description="Polar residues" evidence="1">
    <location>
        <begin position="84"/>
        <end position="95"/>
    </location>
</feature>
<evidence type="ECO:0000313" key="3">
    <source>
        <dbReference type="Proteomes" id="UP000054047"/>
    </source>
</evidence>
<proteinExistence type="predicted"/>
<dbReference type="Gene3D" id="2.30.40.10">
    <property type="entry name" value="Urease, subunit C, domain 1"/>
    <property type="match status" value="1"/>
</dbReference>
<evidence type="ECO:0000313" key="2">
    <source>
        <dbReference type="EMBL" id="KIH50018.1"/>
    </source>
</evidence>
<organism evidence="2 3">
    <name type="scientific">Ancylostoma duodenale</name>
    <dbReference type="NCBI Taxonomy" id="51022"/>
    <lineage>
        <taxon>Eukaryota</taxon>
        <taxon>Metazoa</taxon>
        <taxon>Ecdysozoa</taxon>
        <taxon>Nematoda</taxon>
        <taxon>Chromadorea</taxon>
        <taxon>Rhabditida</taxon>
        <taxon>Rhabditina</taxon>
        <taxon>Rhabditomorpha</taxon>
        <taxon>Strongyloidea</taxon>
        <taxon>Ancylostomatidae</taxon>
        <taxon>Ancylostomatinae</taxon>
        <taxon>Ancylostoma</taxon>
    </lineage>
</organism>
<feature type="non-terminal residue" evidence="2">
    <location>
        <position position="1"/>
    </location>
</feature>
<name>A0A0C2C188_9BILA</name>
<dbReference type="EMBL" id="KN751098">
    <property type="protein sequence ID" value="KIH50018.1"/>
    <property type="molecule type" value="Genomic_DNA"/>
</dbReference>
<keyword evidence="3" id="KW-1185">Reference proteome</keyword>
<dbReference type="OrthoDB" id="10258955at2759"/>
<dbReference type="Proteomes" id="UP000054047">
    <property type="component" value="Unassembled WGS sequence"/>
</dbReference>
<accession>A0A0C2C188</accession>